<dbReference type="PANTHER" id="PTHR43420:SF44">
    <property type="entry name" value="ACETYLTRANSFERASE YPEA"/>
    <property type="match status" value="1"/>
</dbReference>
<protein>
    <submittedName>
        <fullName evidence="7">Ribosomal-protein-alanine acetyltransferase</fullName>
    </submittedName>
</protein>
<dbReference type="GO" id="GO:0008080">
    <property type="term" value="F:N-acetyltransferase activity"/>
    <property type="evidence" value="ECO:0007669"/>
    <property type="project" value="InterPro"/>
</dbReference>
<evidence type="ECO:0000313" key="8">
    <source>
        <dbReference type="Proteomes" id="UP000002368"/>
    </source>
</evidence>
<dbReference type="Proteomes" id="UP000002368">
    <property type="component" value="Chromosome"/>
</dbReference>
<name>D5WSB9_KYRT2</name>
<evidence type="ECO:0000256" key="4">
    <source>
        <dbReference type="ARBA" id="ARBA00023315"/>
    </source>
</evidence>
<dbReference type="KEGG" id="bts:Btus_0227"/>
<dbReference type="SUPFAM" id="SSF55729">
    <property type="entry name" value="Acyl-CoA N-acyltransferases (Nat)"/>
    <property type="match status" value="1"/>
</dbReference>
<dbReference type="CDD" id="cd04301">
    <property type="entry name" value="NAT_SF"/>
    <property type="match status" value="1"/>
</dbReference>
<dbReference type="HOGENOM" id="CLU_013985_23_3_9"/>
<dbReference type="Gene3D" id="3.40.630.30">
    <property type="match status" value="1"/>
</dbReference>
<keyword evidence="4" id="KW-0012">Acyltransferase</keyword>
<evidence type="ECO:0000256" key="1">
    <source>
        <dbReference type="ARBA" id="ARBA00005395"/>
    </source>
</evidence>
<feature type="compositionally biased region" description="Basic and acidic residues" evidence="5">
    <location>
        <begin position="194"/>
        <end position="217"/>
    </location>
</feature>
<dbReference type="RefSeq" id="WP_013074297.1">
    <property type="nucleotide sequence ID" value="NC_014098.1"/>
</dbReference>
<feature type="region of interest" description="Disordered" evidence="5">
    <location>
        <begin position="162"/>
        <end position="217"/>
    </location>
</feature>
<sequence>MAGSSALIIRPMRTTDLDRIQEIERASFTVPWSRNAFYGELADNHFARYIVAQRGDLVVGYAGMWLILDEAHITNIAVHPAARRQHVGETLLRYAMAYARSQGAMRMTLEVRVSNAPAQHLYRKLGFTAKGVRRGYYTDNHEDAIIMWAELAQFDGRIDPEAEAGAAAPGDSVPGFGREVRGPGPGVKSSPGKNDGEREKSAEDRREGRRPGDAGEV</sequence>
<dbReference type="NCBIfam" id="TIGR01575">
    <property type="entry name" value="rimI"/>
    <property type="match status" value="1"/>
</dbReference>
<dbReference type="PANTHER" id="PTHR43420">
    <property type="entry name" value="ACETYLTRANSFERASE"/>
    <property type="match status" value="1"/>
</dbReference>
<keyword evidence="2" id="KW-0963">Cytoplasm</keyword>
<dbReference type="PROSITE" id="PS51186">
    <property type="entry name" value="GNAT"/>
    <property type="match status" value="1"/>
</dbReference>
<accession>D5WSB9</accession>
<keyword evidence="8" id="KW-1185">Reference proteome</keyword>
<dbReference type="InterPro" id="IPR006464">
    <property type="entry name" value="AcTrfase_RimI/Ard1"/>
</dbReference>
<gene>
    <name evidence="7" type="ordered locus">Btus_0227</name>
</gene>
<dbReference type="InterPro" id="IPR050680">
    <property type="entry name" value="YpeA/RimI_acetyltransf"/>
</dbReference>
<evidence type="ECO:0000256" key="3">
    <source>
        <dbReference type="ARBA" id="ARBA00022679"/>
    </source>
</evidence>
<dbReference type="Pfam" id="PF00583">
    <property type="entry name" value="Acetyltransf_1"/>
    <property type="match status" value="1"/>
</dbReference>
<proteinExistence type="inferred from homology"/>
<evidence type="ECO:0000256" key="5">
    <source>
        <dbReference type="SAM" id="MobiDB-lite"/>
    </source>
</evidence>
<evidence type="ECO:0000259" key="6">
    <source>
        <dbReference type="PROSITE" id="PS51186"/>
    </source>
</evidence>
<evidence type="ECO:0000313" key="7">
    <source>
        <dbReference type="EMBL" id="ADG05004.1"/>
    </source>
</evidence>
<comment type="similarity">
    <text evidence="1">Belongs to the acetyltransferase family. RimI subfamily.</text>
</comment>
<dbReference type="STRING" id="562970.Btus_0227"/>
<dbReference type="InterPro" id="IPR000182">
    <property type="entry name" value="GNAT_dom"/>
</dbReference>
<dbReference type="EMBL" id="CP002017">
    <property type="protein sequence ID" value="ADG05004.1"/>
    <property type="molecule type" value="Genomic_DNA"/>
</dbReference>
<reference evidence="7 8" key="1">
    <citation type="journal article" date="2011" name="Stand. Genomic Sci.">
        <title>Complete genome sequence of the thermophilic, hydrogen-oxidizing Bacillus tusciae type strain (T2) and reclassification in the new genus, Kyrpidia gen. nov. as Kyrpidia tusciae comb. nov. and emendation of the family Alicyclobacillaceae da Costa and Rainey, 2010.</title>
        <authorList>
            <person name="Klenk H.P."/>
            <person name="Lapidus A."/>
            <person name="Chertkov O."/>
            <person name="Copeland A."/>
            <person name="Del Rio T.G."/>
            <person name="Nolan M."/>
            <person name="Lucas S."/>
            <person name="Chen F."/>
            <person name="Tice H."/>
            <person name="Cheng J.F."/>
            <person name="Han C."/>
            <person name="Bruce D."/>
            <person name="Goodwin L."/>
            <person name="Pitluck S."/>
            <person name="Pati A."/>
            <person name="Ivanova N."/>
            <person name="Mavromatis K."/>
            <person name="Daum C."/>
            <person name="Chen A."/>
            <person name="Palaniappan K."/>
            <person name="Chang Y.J."/>
            <person name="Land M."/>
            <person name="Hauser L."/>
            <person name="Jeffries C.D."/>
            <person name="Detter J.C."/>
            <person name="Rohde M."/>
            <person name="Abt B."/>
            <person name="Pukall R."/>
            <person name="Goker M."/>
            <person name="Bristow J."/>
            <person name="Markowitz V."/>
            <person name="Hugenholtz P."/>
            <person name="Eisen J.A."/>
        </authorList>
    </citation>
    <scope>NUCLEOTIDE SEQUENCE [LARGE SCALE GENOMIC DNA]</scope>
    <source>
        <strain evidence="7 8">DSM 2912</strain>
    </source>
</reference>
<feature type="domain" description="N-acetyltransferase" evidence="6">
    <location>
        <begin position="7"/>
        <end position="152"/>
    </location>
</feature>
<dbReference type="eggNOG" id="COG0456">
    <property type="taxonomic scope" value="Bacteria"/>
</dbReference>
<organism evidence="7 8">
    <name type="scientific">Kyrpidia tusciae (strain DSM 2912 / NBRC 15312 / T2)</name>
    <name type="common">Bacillus tusciae</name>
    <dbReference type="NCBI Taxonomy" id="562970"/>
    <lineage>
        <taxon>Bacteria</taxon>
        <taxon>Bacillati</taxon>
        <taxon>Bacillota</taxon>
        <taxon>Bacilli</taxon>
        <taxon>Bacillales</taxon>
        <taxon>Alicyclobacillaceae</taxon>
        <taxon>Kyrpidia</taxon>
    </lineage>
</organism>
<keyword evidence="3" id="KW-0808">Transferase</keyword>
<dbReference type="InterPro" id="IPR016181">
    <property type="entry name" value="Acyl_CoA_acyltransferase"/>
</dbReference>
<evidence type="ECO:0000256" key="2">
    <source>
        <dbReference type="ARBA" id="ARBA00022490"/>
    </source>
</evidence>
<dbReference type="AlphaFoldDB" id="D5WSB9"/>